<keyword evidence="3" id="KW-0963">Cytoplasm</keyword>
<evidence type="ECO:0000256" key="3">
    <source>
        <dbReference type="ARBA" id="ARBA00022490"/>
    </source>
</evidence>
<dbReference type="Gene3D" id="1.10.520.30">
    <property type="entry name" value="AF1862-like domain"/>
    <property type="match status" value="1"/>
</dbReference>
<dbReference type="AlphaFoldDB" id="A0A150U1M3"/>
<evidence type="ECO:0000256" key="2">
    <source>
        <dbReference type="ARBA" id="ARBA00006161"/>
    </source>
</evidence>
<dbReference type="InterPro" id="IPR023101">
    <property type="entry name" value="AF1862-like_dom_sf"/>
</dbReference>
<dbReference type="InterPro" id="IPR010160">
    <property type="entry name" value="CRISPR-assoc_prot_Cmr5"/>
</dbReference>
<evidence type="ECO:0000256" key="1">
    <source>
        <dbReference type="ARBA" id="ARBA00004496"/>
    </source>
</evidence>
<dbReference type="NCBIfam" id="TIGR01881">
    <property type="entry name" value="cas_Cmr5"/>
    <property type="match status" value="1"/>
</dbReference>
<evidence type="ECO:0000256" key="4">
    <source>
        <dbReference type="ARBA" id="ARBA00023118"/>
    </source>
</evidence>
<accession>A0A150U1M3</accession>
<dbReference type="Proteomes" id="UP000075502">
    <property type="component" value="Unassembled WGS sequence"/>
</dbReference>
<proteinExistence type="inferred from homology"/>
<dbReference type="Pfam" id="PF09701">
    <property type="entry name" value="Cas_Cmr5"/>
    <property type="match status" value="1"/>
</dbReference>
<dbReference type="GO" id="GO:0051607">
    <property type="term" value="P:defense response to virus"/>
    <property type="evidence" value="ECO:0007669"/>
    <property type="project" value="UniProtKB-KW"/>
</dbReference>
<evidence type="ECO:0000313" key="7">
    <source>
        <dbReference type="EMBL" id="KYG10841.1"/>
    </source>
</evidence>
<comment type="similarity">
    <text evidence="2">Belongs to the CRISPR system Cmr5 family.</text>
</comment>
<evidence type="ECO:0000256" key="5">
    <source>
        <dbReference type="ARBA" id="ARBA00030001"/>
    </source>
</evidence>
<dbReference type="EMBL" id="JEME01000196">
    <property type="protein sequence ID" value="KYG10841.1"/>
    <property type="molecule type" value="Genomic_DNA"/>
</dbReference>
<dbReference type="SUPFAM" id="SSF158568">
    <property type="entry name" value="AF1862-like"/>
    <property type="match status" value="1"/>
</dbReference>
<feature type="region of interest" description="Disordered" evidence="6">
    <location>
        <begin position="1"/>
        <end position="25"/>
    </location>
</feature>
<evidence type="ECO:0000256" key="6">
    <source>
        <dbReference type="SAM" id="MobiDB-lite"/>
    </source>
</evidence>
<comment type="caution">
    <text evidence="7">The sequence shown here is derived from an EMBL/GenBank/DDBJ whole genome shotgun (WGS) entry which is preliminary data.</text>
</comment>
<comment type="subcellular location">
    <subcellularLocation>
        <location evidence="1">Cytoplasm</location>
    </subcellularLocation>
</comment>
<sequence>MSEHRAKRSGNEPAPTAANEPRTPRAVELGRGRARIAWGWVDTALQTLRGDRARYGTLARKLPSLLQTSGLGQTLAFLFAKAGGNARKAEGLLLEQMSLHLRQRLNRPLAAGAVRELDHGMQLVLDLTPSDYRRATAEAFAIAEWLKRFAEGRIEAEEGT</sequence>
<gene>
    <name evidence="7" type="ORF">BE21_58700</name>
</gene>
<reference evidence="7 8" key="1">
    <citation type="submission" date="2014-02" db="EMBL/GenBank/DDBJ databases">
        <title>The small core and large imbalanced accessory genome model reveals a collaborative survival strategy of Sorangium cellulosum strains in nature.</title>
        <authorList>
            <person name="Han K."/>
            <person name="Peng R."/>
            <person name="Blom J."/>
            <person name="Li Y.-Z."/>
        </authorList>
    </citation>
    <scope>NUCLEOTIDE SEQUENCE [LARGE SCALE GENOMIC DNA]</scope>
    <source>
        <strain evidence="7 8">So0007-03</strain>
    </source>
</reference>
<organism evidence="7 8">
    <name type="scientific">Sorangium cellulosum</name>
    <name type="common">Polyangium cellulosum</name>
    <dbReference type="NCBI Taxonomy" id="56"/>
    <lineage>
        <taxon>Bacteria</taxon>
        <taxon>Pseudomonadati</taxon>
        <taxon>Myxococcota</taxon>
        <taxon>Polyangia</taxon>
        <taxon>Polyangiales</taxon>
        <taxon>Polyangiaceae</taxon>
        <taxon>Sorangium</taxon>
    </lineage>
</organism>
<keyword evidence="4" id="KW-0051">Antiviral defense</keyword>
<name>A0A150U1M3_SORCE</name>
<evidence type="ECO:0000313" key="8">
    <source>
        <dbReference type="Proteomes" id="UP000075502"/>
    </source>
</evidence>
<dbReference type="GO" id="GO:0005737">
    <property type="term" value="C:cytoplasm"/>
    <property type="evidence" value="ECO:0007669"/>
    <property type="project" value="UniProtKB-SubCell"/>
</dbReference>
<protein>
    <recommendedName>
        <fullName evidence="5">CRISPR type III-B/RAMP module-associated protein Cmr5</fullName>
    </recommendedName>
</protein>